<evidence type="ECO:0000313" key="2">
    <source>
        <dbReference type="EMBL" id="NEG70008.1"/>
    </source>
</evidence>
<feature type="domain" description="YgjP-like metallopeptidase" evidence="1">
    <location>
        <begin position="45"/>
        <end position="101"/>
    </location>
</feature>
<protein>
    <submittedName>
        <fullName evidence="2">M48 family metallopeptidase</fullName>
    </submittedName>
</protein>
<dbReference type="AlphaFoldDB" id="A0A6I5MZC8"/>
<dbReference type="PANTHER" id="PTHR30399">
    <property type="entry name" value="UNCHARACTERIZED PROTEIN YGJP"/>
    <property type="match status" value="1"/>
</dbReference>
<dbReference type="Gene3D" id="3.30.2010.10">
    <property type="entry name" value="Metalloproteases ('zincins'), catalytic domain"/>
    <property type="match status" value="1"/>
</dbReference>
<dbReference type="Pfam" id="PF01863">
    <property type="entry name" value="YgjP-like"/>
    <property type="match status" value="2"/>
</dbReference>
<evidence type="ECO:0000259" key="1">
    <source>
        <dbReference type="Pfam" id="PF01863"/>
    </source>
</evidence>
<dbReference type="Proteomes" id="UP000469292">
    <property type="component" value="Unassembled WGS sequence"/>
</dbReference>
<comment type="caution">
    <text evidence="2">The sequence shown here is derived from an EMBL/GenBank/DDBJ whole genome shotgun (WGS) entry which is preliminary data.</text>
</comment>
<accession>A0A6I5MZC8</accession>
<sequence length="224" mass="25967">MAFGNRPSGRFVARRRNTGTPRAVVSRETLDVDGRQVTLVRKNNRNMYLRVKPPYGVVEVTAPVRTARVEIERFVRERADWIDGAQRKMLEARAKASRETEGVTDSFTWNSELKEKATTALDTRLPALLERYRPVVGRSPSAVSYRVMSSRWGSCTPKTGRIRLNLQLGLMDDEFLEYVLVHELTHLWESGHGTGFQRRMDGYLPDWRARRRRLNQHALLEKER</sequence>
<reference evidence="2 3" key="1">
    <citation type="submission" date="2019-09" db="EMBL/GenBank/DDBJ databases">
        <title>Phylogenetic characterization of a novel taxon of the genus Bifidobacterium: Bifidobacterium choloepi sp. nov.</title>
        <authorList>
            <person name="Modesto M."/>
            <person name="Satti M."/>
        </authorList>
    </citation>
    <scope>NUCLEOTIDE SEQUENCE [LARGE SCALE GENOMIC DNA]</scope>
    <source>
        <strain evidence="2 3">BRDM6</strain>
    </source>
</reference>
<feature type="domain" description="YgjP-like metallopeptidase" evidence="1">
    <location>
        <begin position="111"/>
        <end position="217"/>
    </location>
</feature>
<dbReference type="InterPro" id="IPR002725">
    <property type="entry name" value="YgjP-like_metallopeptidase"/>
</dbReference>
<keyword evidence="3" id="KW-1185">Reference proteome</keyword>
<evidence type="ECO:0000313" key="3">
    <source>
        <dbReference type="Proteomes" id="UP000469292"/>
    </source>
</evidence>
<dbReference type="PANTHER" id="PTHR30399:SF1">
    <property type="entry name" value="UTP PYROPHOSPHATASE"/>
    <property type="match status" value="1"/>
</dbReference>
<proteinExistence type="predicted"/>
<organism evidence="2 3">
    <name type="scientific">Bifidobacterium choloepi</name>
    <dbReference type="NCBI Taxonomy" id="2614131"/>
    <lineage>
        <taxon>Bacteria</taxon>
        <taxon>Bacillati</taxon>
        <taxon>Actinomycetota</taxon>
        <taxon>Actinomycetes</taxon>
        <taxon>Bifidobacteriales</taxon>
        <taxon>Bifidobacteriaceae</taxon>
        <taxon>Bifidobacterium</taxon>
    </lineage>
</organism>
<dbReference type="RefSeq" id="WP_163227499.1">
    <property type="nucleotide sequence ID" value="NZ_VYSG01000001.1"/>
</dbReference>
<dbReference type="CDD" id="cd07344">
    <property type="entry name" value="M48_yhfN_like"/>
    <property type="match status" value="1"/>
</dbReference>
<dbReference type="InterPro" id="IPR053136">
    <property type="entry name" value="UTP_pyrophosphatase-like"/>
</dbReference>
<gene>
    <name evidence="2" type="ORF">F6S87_05250</name>
</gene>
<dbReference type="EMBL" id="VYSG01000001">
    <property type="protein sequence ID" value="NEG70008.1"/>
    <property type="molecule type" value="Genomic_DNA"/>
</dbReference>
<name>A0A6I5MZC8_9BIFI</name>